<dbReference type="GO" id="GO:0005654">
    <property type="term" value="C:nucleoplasm"/>
    <property type="evidence" value="ECO:0007669"/>
    <property type="project" value="TreeGrafter"/>
</dbReference>
<dbReference type="Pfam" id="PF21413">
    <property type="entry name" value="SHQ1-like_CS"/>
    <property type="match status" value="1"/>
</dbReference>
<dbReference type="GO" id="GO:0005737">
    <property type="term" value="C:cytoplasm"/>
    <property type="evidence" value="ECO:0007669"/>
    <property type="project" value="TreeGrafter"/>
</dbReference>
<dbReference type="SUPFAM" id="SSF49764">
    <property type="entry name" value="HSP20-like chaperones"/>
    <property type="match status" value="1"/>
</dbReference>
<proteinExistence type="inferred from homology"/>
<sequence length="520" mass="58789">MLTPRFTLSQDSSHVVVYIEAPYVKFSSAEICIIDKEFSFYCKPYYLKLYFSEEIEEDDTTDATYDVDLGQFTIKILKSNKGEHFTDLDMLTKLMINNSNQKTVKASTLIEVLKSDPNENYNEEEIDWSLEQVVAEPESPLADCAYGFNLGASGIFSKRPDECSELIDIQNPDETPLSKRNFLQKEHEDQNFNVEHYLSDLEDDDEIRDLVMYQTLAQSTYLSGLEEHGNAVKHAALYTKEEMELILQLPKKEYILEKFQTSAALVGLIDILYACLYDTRTTKDDPSVESAWTIRKLSSTLSWLTSTSDLRSAIISSLRRSLCFPLYRHWILSLQVLDDVRMVLAMGKPQVLKTFLRVRSIFNNTESYHIHNDLYITDYCVWLQSLSDKCLNTLISDIDKLHLSKQEIGLNICSIENSQLYLSSESGSDLEESSDTSGELNSSSTEGIDSSLDSDDSADDIEGSSHSMESSIQSKSSYNDTEELSAVTDGLNLQLSHLSVSTNTVDEKSPLIEVLTSNTS</sequence>
<dbReference type="PANTHER" id="PTHR12967">
    <property type="entry name" value="PROTEIN SHQ1 HOMOLOG"/>
    <property type="match status" value="1"/>
</dbReference>
<keyword evidence="6" id="KW-1185">Reference proteome</keyword>
<dbReference type="InterPro" id="IPR007009">
    <property type="entry name" value="Shq1_C"/>
</dbReference>
<feature type="region of interest" description="Disordered" evidence="3">
    <location>
        <begin position="500"/>
        <end position="520"/>
    </location>
</feature>
<evidence type="ECO:0000256" key="1">
    <source>
        <dbReference type="ARBA" id="ARBA00005607"/>
    </source>
</evidence>
<dbReference type="OrthoDB" id="73639at2759"/>
<feature type="region of interest" description="Disordered" evidence="3">
    <location>
        <begin position="426"/>
        <end position="483"/>
    </location>
</feature>
<comment type="caution">
    <text evidence="5">The sequence shown here is derived from an EMBL/GenBank/DDBJ whole genome shotgun (WGS) entry which is preliminary data.</text>
</comment>
<dbReference type="Gene3D" id="2.60.40.790">
    <property type="match status" value="1"/>
</dbReference>
<accession>A0A7J7K0C2</accession>
<dbReference type="InterPro" id="IPR008978">
    <property type="entry name" value="HSP20-like_chaperone"/>
</dbReference>
<dbReference type="InterPro" id="IPR007052">
    <property type="entry name" value="CS_dom"/>
</dbReference>
<gene>
    <name evidence="5" type="ORF">EB796_010313</name>
</gene>
<dbReference type="Pfam" id="PF04925">
    <property type="entry name" value="SHQ1"/>
    <property type="match status" value="1"/>
</dbReference>
<dbReference type="PROSITE" id="PS51203">
    <property type="entry name" value="CS"/>
    <property type="match status" value="1"/>
</dbReference>
<dbReference type="GO" id="GO:0051082">
    <property type="term" value="F:unfolded protein binding"/>
    <property type="evidence" value="ECO:0007669"/>
    <property type="project" value="TreeGrafter"/>
</dbReference>
<reference evidence="5" key="1">
    <citation type="submission" date="2020-06" db="EMBL/GenBank/DDBJ databases">
        <title>Draft genome of Bugula neritina, a colonial animal packing powerful symbionts and potential medicines.</title>
        <authorList>
            <person name="Rayko M."/>
        </authorList>
    </citation>
    <scope>NUCLEOTIDE SEQUENCE [LARGE SCALE GENOMIC DNA]</scope>
    <source>
        <strain evidence="5">Kwan_BN1</strain>
    </source>
</reference>
<name>A0A7J7K0C2_BUGNE</name>
<dbReference type="PANTHER" id="PTHR12967:SF0">
    <property type="entry name" value="PROTEIN SHQ1 HOMOLOG"/>
    <property type="match status" value="1"/>
</dbReference>
<dbReference type="AlphaFoldDB" id="A0A7J7K0C2"/>
<dbReference type="GO" id="GO:0000493">
    <property type="term" value="P:box H/ACA snoRNP assembly"/>
    <property type="evidence" value="ECO:0007669"/>
    <property type="project" value="InterPro"/>
</dbReference>
<evidence type="ECO:0000256" key="2">
    <source>
        <dbReference type="ARBA" id="ARBA00013750"/>
    </source>
</evidence>
<organism evidence="5 6">
    <name type="scientific">Bugula neritina</name>
    <name type="common">Brown bryozoan</name>
    <name type="synonym">Sertularia neritina</name>
    <dbReference type="NCBI Taxonomy" id="10212"/>
    <lineage>
        <taxon>Eukaryota</taxon>
        <taxon>Metazoa</taxon>
        <taxon>Spiralia</taxon>
        <taxon>Lophotrochozoa</taxon>
        <taxon>Bryozoa</taxon>
        <taxon>Gymnolaemata</taxon>
        <taxon>Cheilostomatida</taxon>
        <taxon>Flustrina</taxon>
        <taxon>Buguloidea</taxon>
        <taxon>Bugulidae</taxon>
        <taxon>Bugula</taxon>
    </lineage>
</organism>
<dbReference type="InterPro" id="IPR039742">
    <property type="entry name" value="Shq1"/>
</dbReference>
<protein>
    <recommendedName>
        <fullName evidence="2">Protein SHQ1 homolog</fullName>
    </recommendedName>
</protein>
<evidence type="ECO:0000256" key="3">
    <source>
        <dbReference type="SAM" id="MobiDB-lite"/>
    </source>
</evidence>
<dbReference type="InterPro" id="IPR048696">
    <property type="entry name" value="SHQ1-like_CS"/>
</dbReference>
<evidence type="ECO:0000259" key="4">
    <source>
        <dbReference type="PROSITE" id="PS51203"/>
    </source>
</evidence>
<evidence type="ECO:0000313" key="6">
    <source>
        <dbReference type="Proteomes" id="UP000593567"/>
    </source>
</evidence>
<dbReference type="Proteomes" id="UP000593567">
    <property type="component" value="Unassembled WGS sequence"/>
</dbReference>
<feature type="compositionally biased region" description="Polar residues" evidence="3">
    <location>
        <begin position="466"/>
        <end position="479"/>
    </location>
</feature>
<feature type="compositionally biased region" description="Acidic residues" evidence="3">
    <location>
        <begin position="452"/>
        <end position="462"/>
    </location>
</feature>
<comment type="similarity">
    <text evidence="1">Belongs to the SHQ1 family.</text>
</comment>
<dbReference type="EMBL" id="VXIV02001608">
    <property type="protein sequence ID" value="KAF6031371.1"/>
    <property type="molecule type" value="Genomic_DNA"/>
</dbReference>
<evidence type="ECO:0000313" key="5">
    <source>
        <dbReference type="EMBL" id="KAF6031371.1"/>
    </source>
</evidence>
<feature type="domain" description="CS" evidence="4">
    <location>
        <begin position="1"/>
        <end position="89"/>
    </location>
</feature>